<reference evidence="7" key="1">
    <citation type="journal article" date="2018" name="Nat. Microbiol.">
        <title>Leveraging single-cell genomics to expand the fungal tree of life.</title>
        <authorList>
            <person name="Ahrendt S.R."/>
            <person name="Quandt C.A."/>
            <person name="Ciobanu D."/>
            <person name="Clum A."/>
            <person name="Salamov A."/>
            <person name="Andreopoulos B."/>
            <person name="Cheng J.F."/>
            <person name="Woyke T."/>
            <person name="Pelin A."/>
            <person name="Henrissat B."/>
            <person name="Reynolds N.K."/>
            <person name="Benny G.L."/>
            <person name="Smith M.E."/>
            <person name="James T.Y."/>
            <person name="Grigoriev I.V."/>
        </authorList>
    </citation>
    <scope>NUCLEOTIDE SEQUENCE [LARGE SCALE GENOMIC DNA]</scope>
    <source>
        <strain evidence="7">RSA 1356</strain>
    </source>
</reference>
<dbReference type="InterPro" id="IPR000795">
    <property type="entry name" value="T_Tr_GTP-bd_dom"/>
</dbReference>
<dbReference type="SUPFAM" id="SSF52540">
    <property type="entry name" value="P-loop containing nucleoside triphosphate hydrolases"/>
    <property type="match status" value="1"/>
</dbReference>
<dbReference type="Pfam" id="PF03764">
    <property type="entry name" value="EFG_IV"/>
    <property type="match status" value="1"/>
</dbReference>
<dbReference type="Gene3D" id="3.30.70.870">
    <property type="entry name" value="Elongation Factor G (Translational Gtpase), domain 3"/>
    <property type="match status" value="1"/>
</dbReference>
<dbReference type="SUPFAM" id="SSF50447">
    <property type="entry name" value="Translation proteins"/>
    <property type="match status" value="1"/>
</dbReference>
<accession>A0A4P9XHD8</accession>
<dbReference type="AlphaFoldDB" id="A0A4P9XHD8"/>
<protein>
    <recommendedName>
        <fullName evidence="5">Tr-type G domain-containing protein</fullName>
    </recommendedName>
</protein>
<dbReference type="SMART" id="SM00838">
    <property type="entry name" value="EFG_C"/>
    <property type="match status" value="1"/>
</dbReference>
<evidence type="ECO:0000313" key="6">
    <source>
        <dbReference type="EMBL" id="RKP04681.1"/>
    </source>
</evidence>
<dbReference type="InterPro" id="IPR005517">
    <property type="entry name" value="Transl_elong_EFG/EF2_IV"/>
</dbReference>
<evidence type="ECO:0000256" key="4">
    <source>
        <dbReference type="SAM" id="Coils"/>
    </source>
</evidence>
<evidence type="ECO:0000256" key="1">
    <source>
        <dbReference type="ARBA" id="ARBA00022741"/>
    </source>
</evidence>
<dbReference type="Gene3D" id="2.40.30.10">
    <property type="entry name" value="Translation factors"/>
    <property type="match status" value="1"/>
</dbReference>
<dbReference type="InterPro" id="IPR041095">
    <property type="entry name" value="EFG_II"/>
</dbReference>
<keyword evidence="7" id="KW-1185">Reference proteome</keyword>
<dbReference type="InterPro" id="IPR000640">
    <property type="entry name" value="EFG_V-like"/>
</dbReference>
<dbReference type="SUPFAM" id="SSF54211">
    <property type="entry name" value="Ribosomal protein S5 domain 2-like"/>
    <property type="match status" value="1"/>
</dbReference>
<dbReference type="InterPro" id="IPR035647">
    <property type="entry name" value="EFG_III/V"/>
</dbReference>
<dbReference type="InterPro" id="IPR014721">
    <property type="entry name" value="Ribsml_uS5_D2-typ_fold_subgr"/>
</dbReference>
<dbReference type="FunFam" id="3.30.70.240:FF:000001">
    <property type="entry name" value="Elongation factor G"/>
    <property type="match status" value="1"/>
</dbReference>
<dbReference type="GO" id="GO:0005739">
    <property type="term" value="C:mitochondrion"/>
    <property type="evidence" value="ECO:0007669"/>
    <property type="project" value="TreeGrafter"/>
</dbReference>
<dbReference type="GO" id="GO:0005525">
    <property type="term" value="F:GTP binding"/>
    <property type="evidence" value="ECO:0007669"/>
    <property type="project" value="UniProtKB-KW"/>
</dbReference>
<dbReference type="InterPro" id="IPR035649">
    <property type="entry name" value="EFG_V"/>
</dbReference>
<evidence type="ECO:0000256" key="3">
    <source>
        <dbReference type="ARBA" id="ARBA00023134"/>
    </source>
</evidence>
<keyword evidence="4" id="KW-0175">Coiled coil</keyword>
<dbReference type="Gene3D" id="3.40.50.300">
    <property type="entry name" value="P-loop containing nucleotide triphosphate hydrolases"/>
    <property type="match status" value="1"/>
</dbReference>
<dbReference type="InterPro" id="IPR053905">
    <property type="entry name" value="EF-G-like_DII"/>
</dbReference>
<dbReference type="Pfam" id="PF14492">
    <property type="entry name" value="EFG_III"/>
    <property type="match status" value="1"/>
</dbReference>
<dbReference type="PANTHER" id="PTHR43261:SF1">
    <property type="entry name" value="RIBOSOME-RELEASING FACTOR 2, MITOCHONDRIAL"/>
    <property type="match status" value="1"/>
</dbReference>
<keyword evidence="1" id="KW-0547">Nucleotide-binding</keyword>
<feature type="domain" description="Tr-type G" evidence="5">
    <location>
        <begin position="1"/>
        <end position="190"/>
    </location>
</feature>
<dbReference type="InterPro" id="IPR009000">
    <property type="entry name" value="Transl_B-barrel_sf"/>
</dbReference>
<dbReference type="InterPro" id="IPR009022">
    <property type="entry name" value="EFG_III"/>
</dbReference>
<dbReference type="CDD" id="cd03713">
    <property type="entry name" value="EFG_mtEFG_C"/>
    <property type="match status" value="1"/>
</dbReference>
<dbReference type="GO" id="GO:0003924">
    <property type="term" value="F:GTPase activity"/>
    <property type="evidence" value="ECO:0007669"/>
    <property type="project" value="InterPro"/>
</dbReference>
<dbReference type="OrthoDB" id="198619at2759"/>
<dbReference type="PROSITE" id="PS51722">
    <property type="entry name" value="G_TR_2"/>
    <property type="match status" value="1"/>
</dbReference>
<dbReference type="InterPro" id="IPR020568">
    <property type="entry name" value="Ribosomal_Su5_D2-typ_SF"/>
</dbReference>
<dbReference type="Pfam" id="PF00009">
    <property type="entry name" value="GTP_EFTU"/>
    <property type="match status" value="1"/>
</dbReference>
<dbReference type="PANTHER" id="PTHR43261">
    <property type="entry name" value="TRANSLATION ELONGATION FACTOR G-RELATED"/>
    <property type="match status" value="1"/>
</dbReference>
<dbReference type="InterPro" id="IPR027417">
    <property type="entry name" value="P-loop_NTPase"/>
</dbReference>
<proteinExistence type="predicted"/>
<name>A0A4P9XHD8_9FUNG</name>
<evidence type="ECO:0000313" key="7">
    <source>
        <dbReference type="Proteomes" id="UP000271241"/>
    </source>
</evidence>
<dbReference type="GO" id="GO:0032790">
    <property type="term" value="P:ribosome disassembly"/>
    <property type="evidence" value="ECO:0007669"/>
    <property type="project" value="TreeGrafter"/>
</dbReference>
<feature type="non-terminal residue" evidence="6">
    <location>
        <position position="1"/>
    </location>
</feature>
<dbReference type="CDD" id="cd16262">
    <property type="entry name" value="EFG_III"/>
    <property type="match status" value="1"/>
</dbReference>
<dbReference type="Pfam" id="PF00679">
    <property type="entry name" value="EFG_C"/>
    <property type="match status" value="1"/>
</dbReference>
<dbReference type="SUPFAM" id="SSF54980">
    <property type="entry name" value="EF-G C-terminal domain-like"/>
    <property type="match status" value="2"/>
</dbReference>
<keyword evidence="2" id="KW-0648">Protein biosynthesis</keyword>
<dbReference type="GO" id="GO:0032543">
    <property type="term" value="P:mitochondrial translation"/>
    <property type="evidence" value="ECO:0007669"/>
    <property type="project" value="TreeGrafter"/>
</dbReference>
<dbReference type="Pfam" id="PF22042">
    <property type="entry name" value="EF-G_D2"/>
    <property type="match status" value="1"/>
</dbReference>
<dbReference type="Gene3D" id="3.30.70.240">
    <property type="match status" value="1"/>
</dbReference>
<dbReference type="Proteomes" id="UP000271241">
    <property type="component" value="Unassembled WGS sequence"/>
</dbReference>
<evidence type="ECO:0000256" key="2">
    <source>
        <dbReference type="ARBA" id="ARBA00022917"/>
    </source>
</evidence>
<gene>
    <name evidence="6" type="ORF">THASP1DRAFT_20864</name>
</gene>
<dbReference type="STRING" id="78915.A0A4P9XHD8"/>
<dbReference type="EMBL" id="KZ993534">
    <property type="protein sequence ID" value="RKP04681.1"/>
    <property type="molecule type" value="Genomic_DNA"/>
</dbReference>
<organism evidence="6 7">
    <name type="scientific">Thamnocephalis sphaerospora</name>
    <dbReference type="NCBI Taxonomy" id="78915"/>
    <lineage>
        <taxon>Eukaryota</taxon>
        <taxon>Fungi</taxon>
        <taxon>Fungi incertae sedis</taxon>
        <taxon>Zoopagomycota</taxon>
        <taxon>Zoopagomycotina</taxon>
        <taxon>Zoopagomycetes</taxon>
        <taxon>Zoopagales</taxon>
        <taxon>Sigmoideomycetaceae</taxon>
        <taxon>Thamnocephalis</taxon>
    </lineage>
</organism>
<sequence length="677" mass="71936">ETVWRQADRHRVPRLAFANKMDRTGASWDLVLGELHTTLGATALPVQLPVFEGMTFCGAIDLVTMETLIWNTAMPGGSGDQKVRSGSEFCREPLTGTHPEYARAVAGRDALVQRLAELDDEMMEAFLEAEDAATDGQPAAVAIPADTLRSALRRVTLGNRGVPVLCGSSLRNIGVQPLMDAVIDYLPSPLDRPAPIGTLPNGTTVRVGASADSGALVSTEASQGDLCALAFKVISDIQRGPMVFVRVYSGVLEGRAVLLNVTNNTKERVSRLFQMYGDQAEPLPRITAGNIGVLLGLKHTRTGDTLTLEQTHRRQRGGSPQLEGVALPPPVFFCAIEPESSADEKPLQEALACLLLEDPSLRVSQDVESGQTLLSGQGELHLEVVGDRLRRDFRVRADMGKVRISYRETAGQPATTVLVYDREVLGKRGRATMSVTVLPLPADEVTGRPMLPEIEDDMAEAPLVVNADGNAVTVDLADLTSADAAAPISAADASSGRTLTPDVIAGAVRDGVEAALARGPLLGFPVTHALVRVHGVCLFGADTTAAALRACASQAVGEVLARSQPTLLEPAMRVQIRVPEQHVGTVLGDLGGSARRGRILAMDDDSDGAGDQERQADATVSQRRLLHARVPLAGMLGYASALRSLTAGTGTFTMELHGYGTLSPTQQQAVLKEMRGY</sequence>
<feature type="coiled-coil region" evidence="4">
    <location>
        <begin position="108"/>
        <end position="135"/>
    </location>
</feature>
<dbReference type="Gene3D" id="3.30.230.10">
    <property type="match status" value="1"/>
</dbReference>
<keyword evidence="3" id="KW-0342">GTP-binding</keyword>
<evidence type="ECO:0000259" key="5">
    <source>
        <dbReference type="PROSITE" id="PS51722"/>
    </source>
</evidence>